<dbReference type="Pfam" id="PF03178">
    <property type="entry name" value="CPSF_A"/>
    <property type="match status" value="1"/>
</dbReference>
<feature type="compositionally biased region" description="Basic and acidic residues" evidence="3">
    <location>
        <begin position="277"/>
        <end position="295"/>
    </location>
</feature>
<feature type="domain" description="RSE1/DDB1/CPSF1 C-terminal" evidence="4">
    <location>
        <begin position="897"/>
        <end position="1215"/>
    </location>
</feature>
<feature type="domain" description="RSE1/DDB1/CPSF1 first beta-propeller" evidence="5">
    <location>
        <begin position="27"/>
        <end position="386"/>
    </location>
</feature>
<reference evidence="8" key="2">
    <citation type="submission" date="2015-01" db="EMBL/GenBank/DDBJ databases">
        <title>Evolutionary Origins and Diversification of the Mycorrhizal Mutualists.</title>
        <authorList>
            <consortium name="DOE Joint Genome Institute"/>
            <consortium name="Mycorrhizal Genomics Consortium"/>
            <person name="Kohler A."/>
            <person name="Kuo A."/>
            <person name="Nagy L.G."/>
            <person name="Floudas D."/>
            <person name="Copeland A."/>
            <person name="Barry K.W."/>
            <person name="Cichocki N."/>
            <person name="Veneault-Fourrey C."/>
            <person name="LaButti K."/>
            <person name="Lindquist E.A."/>
            <person name="Lipzen A."/>
            <person name="Lundell T."/>
            <person name="Morin E."/>
            <person name="Murat C."/>
            <person name="Riley R."/>
            <person name="Ohm R."/>
            <person name="Sun H."/>
            <person name="Tunlid A."/>
            <person name="Henrissat B."/>
            <person name="Grigoriev I.V."/>
            <person name="Hibbett D.S."/>
            <person name="Martin F."/>
        </authorList>
    </citation>
    <scope>NUCLEOTIDE SEQUENCE [LARGE SCALE GENOMIC DNA]</scope>
    <source>
        <strain evidence="8">Marx 270</strain>
    </source>
</reference>
<keyword evidence="8" id="KW-1185">Reference proteome</keyword>
<evidence type="ECO:0000256" key="3">
    <source>
        <dbReference type="SAM" id="MobiDB-lite"/>
    </source>
</evidence>
<feature type="region of interest" description="Disordered" evidence="3">
    <location>
        <begin position="264"/>
        <end position="298"/>
    </location>
</feature>
<dbReference type="InterPro" id="IPR004871">
    <property type="entry name" value="RSE1/DDB1/CPSF1_C"/>
</dbReference>
<evidence type="ECO:0000256" key="2">
    <source>
        <dbReference type="ARBA" id="ARBA00023242"/>
    </source>
</evidence>
<dbReference type="STRING" id="870435.A0A0C3JB60"/>
<dbReference type="FunCoup" id="A0A0C3JB60">
    <property type="interactions" value="817"/>
</dbReference>
<dbReference type="EMBL" id="KN832083">
    <property type="protein sequence ID" value="KIN94881.1"/>
    <property type="molecule type" value="Genomic_DNA"/>
</dbReference>
<evidence type="ECO:0000259" key="5">
    <source>
        <dbReference type="Pfam" id="PF10433"/>
    </source>
</evidence>
<feature type="domain" description="RSE1/DDB1/CPSF1 second beta-propeller" evidence="6">
    <location>
        <begin position="492"/>
        <end position="842"/>
    </location>
</feature>
<dbReference type="AlphaFoldDB" id="A0A0C3JB60"/>
<feature type="compositionally biased region" description="Basic residues" evidence="3">
    <location>
        <begin position="264"/>
        <end position="276"/>
    </location>
</feature>
<evidence type="ECO:0000313" key="7">
    <source>
        <dbReference type="EMBL" id="KIN94881.1"/>
    </source>
</evidence>
<dbReference type="OrthoDB" id="433457at2759"/>
<dbReference type="InterPro" id="IPR018846">
    <property type="entry name" value="Beta-prop_RSE1/DDB1/CPSF1_1st"/>
</dbReference>
<dbReference type="Gene3D" id="2.130.10.10">
    <property type="entry name" value="YVTN repeat-like/Quinoprotein amine dehydrogenase"/>
    <property type="match status" value="3"/>
</dbReference>
<dbReference type="Pfam" id="PF23726">
    <property type="entry name" value="Beta-prop_RSE1_2nd"/>
    <property type="match status" value="1"/>
</dbReference>
<gene>
    <name evidence="7" type="ORF">M404DRAFT_17165</name>
</gene>
<evidence type="ECO:0008006" key="9">
    <source>
        <dbReference type="Google" id="ProtNLM"/>
    </source>
</evidence>
<comment type="subcellular location">
    <subcellularLocation>
        <location evidence="1">Nucleus</location>
    </subcellularLocation>
</comment>
<dbReference type="InterPro" id="IPR015943">
    <property type="entry name" value="WD40/YVTN_repeat-like_dom_sf"/>
</dbReference>
<evidence type="ECO:0000259" key="4">
    <source>
        <dbReference type="Pfam" id="PF03178"/>
    </source>
</evidence>
<dbReference type="Pfam" id="PF10433">
    <property type="entry name" value="Beta-prop_RSE1_1st"/>
    <property type="match status" value="1"/>
</dbReference>
<organism evidence="7 8">
    <name type="scientific">Pisolithus tinctorius Marx 270</name>
    <dbReference type="NCBI Taxonomy" id="870435"/>
    <lineage>
        <taxon>Eukaryota</taxon>
        <taxon>Fungi</taxon>
        <taxon>Dikarya</taxon>
        <taxon>Basidiomycota</taxon>
        <taxon>Agaricomycotina</taxon>
        <taxon>Agaricomycetes</taxon>
        <taxon>Agaricomycetidae</taxon>
        <taxon>Boletales</taxon>
        <taxon>Sclerodermatineae</taxon>
        <taxon>Pisolithaceae</taxon>
        <taxon>Pisolithus</taxon>
    </lineage>
</organism>
<proteinExistence type="predicted"/>
<dbReference type="InParanoid" id="A0A0C3JB60"/>
<accession>A0A0C3JB60</accession>
<evidence type="ECO:0000313" key="8">
    <source>
        <dbReference type="Proteomes" id="UP000054217"/>
    </source>
</evidence>
<keyword evidence="2" id="KW-0539">Nucleus</keyword>
<sequence>MKVVATYYPPSSVLDSAKCTLADDDGSEFLLVAKFNRVDVYAIRPDGLHHQTGIEIWGRVRAVRTVPTQYRAISALVLTDHPEPELIFLSLTQSGTVLTVTKRLSLFERSSRPAEFFHDVLVSPFGKYAVASVYTARLRIVLLDAEGQYDKDFDAPTKELNLLSIAFVAKNTLALLHVDYQQRLQLLARDISSSDFQLSPAASLLLPPFALPEDWFSTEEHPPRLVLVPPDQDEGQDFNGAVLVVGGRKILLYDLASNDAAAHNHSKALRMEKKKRSADAEEASKAKQKEKERERFKKKPRATVDWPWSEVTALCTLDESHTKFLIGDKYGQLAMLNVDITEGFSLTLIALGEASSPTTLTYLTNQVIYLGSHYGDSQLLRISQAPVSSLNSPTLPVPSSVRTVRPAELGALGKRRATDVADGVVVNGSGSHLAELERFTNLAPIVDAVLVEIDNTGQKEIVTCSGGRNTGSLRAVRRGADFKEAAIIKGVTSVTKVWTLRQKYNDSEHTHLVVSTLGRTHVFRFDEARGRVVSSLPEMPSGFETSTCTLGVSNVMRLTKKDSSLIYDEHSSLVVQVVPKGLVLLEYNLEAGQFTRRSELPLDKINDRNILPQALSGQEVVAADINASQVILAFKYGWMLQLAIVDGQFTSQRSRQFLDEISAVSCVPLSGKSFAKHTTHIAVSFWKSDHVKIVKLLSPREAAASLSDCLIADVCASERLPAAPRSLLLHAFGINGDDKQMHPHLLVGLVDGTVVSFAYKDNALVDMKLISVGVLPLSLHPVVVNGKSGVVACGSRASVLGWEKGRLVHSPLMIKDVNAAAYVNTRTYPASVVLAGMESLVIGAVTSFEKIHVRSVPLGYDSPRCIVHCPSWKAFAIACLRMTPARVSEVEGEIFNSSVQLFNETTFEKIAQLNVKNSEDVTALHYLTVTLAGQVINFVCAGVTVYDYHEREPSQGRVILLQKSTGNNLAATQALTVTITADVKGCIYALTSVGDTIVAAVNSSLVLLRIEYANKSISLREVTVWNHNYLITTLVSYGDLLLVGDALTSVSLAKVNDSQVELVAKDYGSLWPTCAQLLDEKSLIGANSDYNMFAFRLQKTELQKLLEREGHYFVGDIINKFVPGSLGLSEVSADVPLQAQQLFFTPTGQIGVIINVDEELSLHMTALQRNLSTYFERKEGVSHSRFRAPKNNWGRSDSEASSFGFLDGDFLERFSLLMEDSRALRQVMDGQGEPERLTISPQRIQKVLERLQSMH</sequence>
<dbReference type="HOGENOM" id="CLU_002893_0_0_1"/>
<reference evidence="7 8" key="1">
    <citation type="submission" date="2014-04" db="EMBL/GenBank/DDBJ databases">
        <authorList>
            <consortium name="DOE Joint Genome Institute"/>
            <person name="Kuo A."/>
            <person name="Kohler A."/>
            <person name="Costa M.D."/>
            <person name="Nagy L.G."/>
            <person name="Floudas D."/>
            <person name="Copeland A."/>
            <person name="Barry K.W."/>
            <person name="Cichocki N."/>
            <person name="Veneault-Fourrey C."/>
            <person name="LaButti K."/>
            <person name="Lindquist E.A."/>
            <person name="Lipzen A."/>
            <person name="Lundell T."/>
            <person name="Morin E."/>
            <person name="Murat C."/>
            <person name="Sun H."/>
            <person name="Tunlid A."/>
            <person name="Henrissat B."/>
            <person name="Grigoriev I.V."/>
            <person name="Hibbett D.S."/>
            <person name="Martin F."/>
            <person name="Nordberg H.P."/>
            <person name="Cantor M.N."/>
            <person name="Hua S.X."/>
        </authorList>
    </citation>
    <scope>NUCLEOTIDE SEQUENCE [LARGE SCALE GENOMIC DNA]</scope>
    <source>
        <strain evidence="7 8">Marx 270</strain>
    </source>
</reference>
<dbReference type="Gene3D" id="1.10.150.910">
    <property type="match status" value="1"/>
</dbReference>
<dbReference type="InterPro" id="IPR058543">
    <property type="entry name" value="Beta-prop_RSE1/DDB1/CPSF1_2nd"/>
</dbReference>
<protein>
    <recommendedName>
        <fullName evidence="9">DNA damage-binding protein 1</fullName>
    </recommendedName>
</protein>
<dbReference type="GO" id="GO:0005634">
    <property type="term" value="C:nucleus"/>
    <property type="evidence" value="ECO:0007669"/>
    <property type="project" value="UniProtKB-SubCell"/>
</dbReference>
<name>A0A0C3JB60_PISTI</name>
<evidence type="ECO:0000256" key="1">
    <source>
        <dbReference type="ARBA" id="ARBA00004123"/>
    </source>
</evidence>
<dbReference type="PANTHER" id="PTHR10644">
    <property type="entry name" value="DNA REPAIR/RNA PROCESSING CPSF FAMILY"/>
    <property type="match status" value="1"/>
</dbReference>
<evidence type="ECO:0000259" key="6">
    <source>
        <dbReference type="Pfam" id="PF23726"/>
    </source>
</evidence>
<dbReference type="Proteomes" id="UP000054217">
    <property type="component" value="Unassembled WGS sequence"/>
</dbReference>
<dbReference type="InterPro" id="IPR050358">
    <property type="entry name" value="RSE1/DDB1/CFT1"/>
</dbReference>
<dbReference type="GO" id="GO:0003676">
    <property type="term" value="F:nucleic acid binding"/>
    <property type="evidence" value="ECO:0007669"/>
    <property type="project" value="InterPro"/>
</dbReference>